<dbReference type="InterPro" id="IPR003035">
    <property type="entry name" value="RWP-RK_dom"/>
</dbReference>
<keyword evidence="3" id="KW-0175">Coiled coil</keyword>
<feature type="domain" description="RWP-RK" evidence="7">
    <location>
        <begin position="1"/>
        <end position="70"/>
    </location>
</feature>
<sequence length="154" mass="17565">MLCREKISNYFHMPITKAAKELNVGLTLLKKRCRELGIRRWPHRKLISLQTLIANVKEFGKEEEDGKVREVVKLLEKQMKEIRDCPDIEMEDTTKKLRQACFKVNYKMKRKLMIGGGGNTMLQQPQMWSPPLSSASGSAVNFAGGAPVGGDYYF</sequence>
<keyword evidence="5" id="KW-0804">Transcription</keyword>
<dbReference type="Proteomes" id="UP001152523">
    <property type="component" value="Unassembled WGS sequence"/>
</dbReference>
<proteinExistence type="predicted"/>
<name>A0AAV0D5S3_9ASTE</name>
<dbReference type="GO" id="GO:0003677">
    <property type="term" value="F:DNA binding"/>
    <property type="evidence" value="ECO:0007669"/>
    <property type="project" value="UniProtKB-KW"/>
</dbReference>
<dbReference type="PANTHER" id="PTHR46373:SF20">
    <property type="entry name" value="PROTEIN RKD1"/>
    <property type="match status" value="1"/>
</dbReference>
<evidence type="ECO:0000256" key="4">
    <source>
        <dbReference type="ARBA" id="ARBA00023125"/>
    </source>
</evidence>
<comment type="function">
    <text evidence="1">Putative transcription factor.</text>
</comment>
<dbReference type="InterPro" id="IPR044607">
    <property type="entry name" value="RKD-like"/>
</dbReference>
<dbReference type="EMBL" id="CAMAPF010000064">
    <property type="protein sequence ID" value="CAH9090515.1"/>
    <property type="molecule type" value="Genomic_DNA"/>
</dbReference>
<dbReference type="PANTHER" id="PTHR46373">
    <property type="entry name" value="PROTEIN RKD4"/>
    <property type="match status" value="1"/>
</dbReference>
<comment type="caution">
    <text evidence="8">The sequence shown here is derived from an EMBL/GenBank/DDBJ whole genome shotgun (WGS) entry which is preliminary data.</text>
</comment>
<feature type="non-terminal residue" evidence="8">
    <location>
        <position position="154"/>
    </location>
</feature>
<dbReference type="PROSITE" id="PS51519">
    <property type="entry name" value="RWP_RK"/>
    <property type="match status" value="1"/>
</dbReference>
<keyword evidence="2" id="KW-0805">Transcription regulation</keyword>
<evidence type="ECO:0000313" key="9">
    <source>
        <dbReference type="Proteomes" id="UP001152523"/>
    </source>
</evidence>
<accession>A0AAV0D5S3</accession>
<reference evidence="8" key="1">
    <citation type="submission" date="2022-07" db="EMBL/GenBank/DDBJ databases">
        <authorList>
            <person name="Macas J."/>
            <person name="Novak P."/>
            <person name="Neumann P."/>
        </authorList>
    </citation>
    <scope>NUCLEOTIDE SEQUENCE</scope>
</reference>
<evidence type="ECO:0000256" key="2">
    <source>
        <dbReference type="ARBA" id="ARBA00023015"/>
    </source>
</evidence>
<evidence type="ECO:0000256" key="1">
    <source>
        <dbReference type="ARBA" id="ARBA00004049"/>
    </source>
</evidence>
<organism evidence="8 9">
    <name type="scientific">Cuscuta epithymum</name>
    <dbReference type="NCBI Taxonomy" id="186058"/>
    <lineage>
        <taxon>Eukaryota</taxon>
        <taxon>Viridiplantae</taxon>
        <taxon>Streptophyta</taxon>
        <taxon>Embryophyta</taxon>
        <taxon>Tracheophyta</taxon>
        <taxon>Spermatophyta</taxon>
        <taxon>Magnoliopsida</taxon>
        <taxon>eudicotyledons</taxon>
        <taxon>Gunneridae</taxon>
        <taxon>Pentapetalae</taxon>
        <taxon>asterids</taxon>
        <taxon>lamiids</taxon>
        <taxon>Solanales</taxon>
        <taxon>Convolvulaceae</taxon>
        <taxon>Cuscuteae</taxon>
        <taxon>Cuscuta</taxon>
        <taxon>Cuscuta subgen. Cuscuta</taxon>
    </lineage>
</organism>
<gene>
    <name evidence="8" type="ORF">CEPIT_LOCUS11312</name>
</gene>
<keyword evidence="6" id="KW-0539">Nucleus</keyword>
<evidence type="ECO:0000313" key="8">
    <source>
        <dbReference type="EMBL" id="CAH9090515.1"/>
    </source>
</evidence>
<protein>
    <recommendedName>
        <fullName evidence="7">RWP-RK domain-containing protein</fullName>
    </recommendedName>
</protein>
<keyword evidence="9" id="KW-1185">Reference proteome</keyword>
<dbReference type="Pfam" id="PF02042">
    <property type="entry name" value="RWP-RK"/>
    <property type="match status" value="1"/>
</dbReference>
<dbReference type="AlphaFoldDB" id="A0AAV0D5S3"/>
<dbReference type="GO" id="GO:0003700">
    <property type="term" value="F:DNA-binding transcription factor activity"/>
    <property type="evidence" value="ECO:0007669"/>
    <property type="project" value="InterPro"/>
</dbReference>
<evidence type="ECO:0000256" key="3">
    <source>
        <dbReference type="ARBA" id="ARBA00023054"/>
    </source>
</evidence>
<keyword evidence="4" id="KW-0238">DNA-binding</keyword>
<evidence type="ECO:0000256" key="5">
    <source>
        <dbReference type="ARBA" id="ARBA00023163"/>
    </source>
</evidence>
<evidence type="ECO:0000256" key="6">
    <source>
        <dbReference type="ARBA" id="ARBA00023242"/>
    </source>
</evidence>
<evidence type="ECO:0000259" key="7">
    <source>
        <dbReference type="PROSITE" id="PS51519"/>
    </source>
</evidence>